<dbReference type="OrthoDB" id="9815506at2"/>
<dbReference type="Gene3D" id="3.40.47.10">
    <property type="match status" value="1"/>
</dbReference>
<sequence>MSFLKPTAPVYLLGPRSWLPARVMTNQDVLDWMGTRARPSWITHRTGVEKRHWVEPEQACSDIAAAAALRLLEDCAIDRRRISQLLLATVSGDFPTPPTSPLVLPKLGLDGIGVLDLVAACAGFTSAVHVGAGLALATGSDHLVIAADIRSKFLNREDLATTALFGDGAASCLVTPRPEQADYQLVASELGADASMADIIAIRAGGSRLPHHLNDDPTKVFLKMEHGATLFMKGVDNMSAGAASLLRRLGMSVADVDWFVPHQANLHLIRAITDKLGADPAKVVETVQFTGNTSGASVGIALAHLQEKLPLRSGQSVLLISAGAGGASACALLKRL</sequence>
<feature type="domain" description="Beta-ketoacyl-[acyl-carrier-protein] synthase III N-terminal" evidence="4">
    <location>
        <begin position="115"/>
        <end position="193"/>
    </location>
</feature>
<evidence type="ECO:0000259" key="3">
    <source>
        <dbReference type="Pfam" id="PF08541"/>
    </source>
</evidence>
<accession>A0A540X6K3</accession>
<dbReference type="GO" id="GO:0006633">
    <property type="term" value="P:fatty acid biosynthetic process"/>
    <property type="evidence" value="ECO:0007669"/>
    <property type="project" value="InterPro"/>
</dbReference>
<dbReference type="GO" id="GO:0044550">
    <property type="term" value="P:secondary metabolite biosynthetic process"/>
    <property type="evidence" value="ECO:0007669"/>
    <property type="project" value="TreeGrafter"/>
</dbReference>
<gene>
    <name evidence="5" type="ORF">FJV41_06555</name>
</gene>
<dbReference type="Pfam" id="PF08541">
    <property type="entry name" value="ACP_syn_III_C"/>
    <property type="match status" value="1"/>
</dbReference>
<dbReference type="PANTHER" id="PTHR34069:SF2">
    <property type="entry name" value="BETA-KETOACYL-[ACYL-CARRIER-PROTEIN] SYNTHASE III"/>
    <property type="match status" value="1"/>
</dbReference>
<dbReference type="AlphaFoldDB" id="A0A540X6K3"/>
<dbReference type="InterPro" id="IPR013747">
    <property type="entry name" value="ACP_syn_III_C"/>
</dbReference>
<evidence type="ECO:0000313" key="6">
    <source>
        <dbReference type="Proteomes" id="UP000315369"/>
    </source>
</evidence>
<name>A0A540X6K3_9BACT</name>
<evidence type="ECO:0000256" key="2">
    <source>
        <dbReference type="ARBA" id="ARBA00023315"/>
    </source>
</evidence>
<protein>
    <submittedName>
        <fullName evidence="5">Ketoacyl-ACP synthase III</fullName>
    </submittedName>
</protein>
<dbReference type="Proteomes" id="UP000315369">
    <property type="component" value="Unassembled WGS sequence"/>
</dbReference>
<keyword evidence="1" id="KW-0808">Transferase</keyword>
<dbReference type="InterPro" id="IPR016039">
    <property type="entry name" value="Thiolase-like"/>
</dbReference>
<dbReference type="EMBL" id="VIFM01000017">
    <property type="protein sequence ID" value="TQF16810.1"/>
    <property type="molecule type" value="Genomic_DNA"/>
</dbReference>
<evidence type="ECO:0000259" key="4">
    <source>
        <dbReference type="Pfam" id="PF08545"/>
    </source>
</evidence>
<evidence type="ECO:0000256" key="1">
    <source>
        <dbReference type="ARBA" id="ARBA00022679"/>
    </source>
</evidence>
<feature type="domain" description="Beta-ketoacyl-[acyl-carrier-protein] synthase III C-terminal" evidence="3">
    <location>
        <begin position="246"/>
        <end position="334"/>
    </location>
</feature>
<organism evidence="5 6">
    <name type="scientific">Myxococcus llanfairpwllgwyngyllgogerychwyrndrobwllllantysiliogogogochensis</name>
    <dbReference type="NCBI Taxonomy" id="2590453"/>
    <lineage>
        <taxon>Bacteria</taxon>
        <taxon>Pseudomonadati</taxon>
        <taxon>Myxococcota</taxon>
        <taxon>Myxococcia</taxon>
        <taxon>Myxococcales</taxon>
        <taxon>Cystobacterineae</taxon>
        <taxon>Myxococcaceae</taxon>
        <taxon>Myxococcus</taxon>
    </lineage>
</organism>
<dbReference type="PANTHER" id="PTHR34069">
    <property type="entry name" value="3-OXOACYL-[ACYL-CARRIER-PROTEIN] SYNTHASE 3"/>
    <property type="match status" value="1"/>
</dbReference>
<dbReference type="InterPro" id="IPR013751">
    <property type="entry name" value="ACP_syn_III_N"/>
</dbReference>
<dbReference type="RefSeq" id="WP_141641547.1">
    <property type="nucleotide sequence ID" value="NZ_VIFM01000017.1"/>
</dbReference>
<dbReference type="SUPFAM" id="SSF53901">
    <property type="entry name" value="Thiolase-like"/>
    <property type="match status" value="1"/>
</dbReference>
<dbReference type="CDD" id="cd00830">
    <property type="entry name" value="KAS_III"/>
    <property type="match status" value="1"/>
</dbReference>
<reference evidence="5 6" key="1">
    <citation type="submission" date="2019-06" db="EMBL/GenBank/DDBJ databases">
        <authorList>
            <person name="Livingstone P."/>
            <person name="Whitworth D."/>
        </authorList>
    </citation>
    <scope>NUCLEOTIDE SEQUENCE [LARGE SCALE GENOMIC DNA]</scope>
    <source>
        <strain evidence="5 6">AM401</strain>
    </source>
</reference>
<evidence type="ECO:0000313" key="5">
    <source>
        <dbReference type="EMBL" id="TQF16810.1"/>
    </source>
</evidence>
<keyword evidence="6" id="KW-1185">Reference proteome</keyword>
<keyword evidence="2" id="KW-0012">Acyltransferase</keyword>
<proteinExistence type="predicted"/>
<dbReference type="GO" id="GO:0004315">
    <property type="term" value="F:3-oxoacyl-[acyl-carrier-protein] synthase activity"/>
    <property type="evidence" value="ECO:0007669"/>
    <property type="project" value="InterPro"/>
</dbReference>
<comment type="caution">
    <text evidence="5">The sequence shown here is derived from an EMBL/GenBank/DDBJ whole genome shotgun (WGS) entry which is preliminary data.</text>
</comment>
<dbReference type="Pfam" id="PF08545">
    <property type="entry name" value="ACP_syn_III"/>
    <property type="match status" value="1"/>
</dbReference>